<organism evidence="3 4">
    <name type="scientific">Populus trichocarpa</name>
    <name type="common">Western balsam poplar</name>
    <name type="synonym">Populus balsamifera subsp. trichocarpa</name>
    <dbReference type="NCBI Taxonomy" id="3694"/>
    <lineage>
        <taxon>Eukaryota</taxon>
        <taxon>Viridiplantae</taxon>
        <taxon>Streptophyta</taxon>
        <taxon>Embryophyta</taxon>
        <taxon>Tracheophyta</taxon>
        <taxon>Spermatophyta</taxon>
        <taxon>Magnoliopsida</taxon>
        <taxon>eudicotyledons</taxon>
        <taxon>Gunneridae</taxon>
        <taxon>Pentapetalae</taxon>
        <taxon>rosids</taxon>
        <taxon>fabids</taxon>
        <taxon>Malpighiales</taxon>
        <taxon>Salicaceae</taxon>
        <taxon>Saliceae</taxon>
        <taxon>Populus</taxon>
    </lineage>
</organism>
<dbReference type="InParanoid" id="A0A2K1WPX9"/>
<feature type="signal peptide" evidence="2">
    <location>
        <begin position="1"/>
        <end position="25"/>
    </location>
</feature>
<sequence>MRSTVNLGDALGMAALLLSCVLVNKLPSTRMGIQFGISILKPPQKNFRERLPKIPPFVSEIDNKELAGLSDAEGVADDEFSPSSCSKEWNFTSEEEVSSLSSWSDDPEESLGTTGSTFITRDVLASESLAQVSA</sequence>
<feature type="chain" id="PRO_5014335282" evidence="2">
    <location>
        <begin position="26"/>
        <end position="134"/>
    </location>
</feature>
<evidence type="ECO:0000313" key="3">
    <source>
        <dbReference type="EMBL" id="PNS90586.1"/>
    </source>
</evidence>
<gene>
    <name evidence="3" type="ORF">POPTR_019G051000</name>
</gene>
<proteinExistence type="predicted"/>
<dbReference type="Proteomes" id="UP000006729">
    <property type="component" value="Chromosome 19"/>
</dbReference>
<name>A0A2K1WPX9_POPTR</name>
<dbReference type="EMBL" id="CM009308">
    <property type="protein sequence ID" value="PNS90586.1"/>
    <property type="molecule type" value="Genomic_DNA"/>
</dbReference>
<dbReference type="PROSITE" id="PS51257">
    <property type="entry name" value="PROKAR_LIPOPROTEIN"/>
    <property type="match status" value="1"/>
</dbReference>
<reference evidence="3 4" key="1">
    <citation type="journal article" date="2006" name="Science">
        <title>The genome of black cottonwood, Populus trichocarpa (Torr. &amp; Gray).</title>
        <authorList>
            <person name="Tuskan G.A."/>
            <person name="Difazio S."/>
            <person name="Jansson S."/>
            <person name="Bohlmann J."/>
            <person name="Grigoriev I."/>
            <person name="Hellsten U."/>
            <person name="Putnam N."/>
            <person name="Ralph S."/>
            <person name="Rombauts S."/>
            <person name="Salamov A."/>
            <person name="Schein J."/>
            <person name="Sterck L."/>
            <person name="Aerts A."/>
            <person name="Bhalerao R.R."/>
            <person name="Bhalerao R.P."/>
            <person name="Blaudez D."/>
            <person name="Boerjan W."/>
            <person name="Brun A."/>
            <person name="Brunner A."/>
            <person name="Busov V."/>
            <person name="Campbell M."/>
            <person name="Carlson J."/>
            <person name="Chalot M."/>
            <person name="Chapman J."/>
            <person name="Chen G.L."/>
            <person name="Cooper D."/>
            <person name="Coutinho P.M."/>
            <person name="Couturier J."/>
            <person name="Covert S."/>
            <person name="Cronk Q."/>
            <person name="Cunningham R."/>
            <person name="Davis J."/>
            <person name="Degroeve S."/>
            <person name="Dejardin A."/>
            <person name="Depamphilis C."/>
            <person name="Detter J."/>
            <person name="Dirks B."/>
            <person name="Dubchak I."/>
            <person name="Duplessis S."/>
            <person name="Ehlting J."/>
            <person name="Ellis B."/>
            <person name="Gendler K."/>
            <person name="Goodstein D."/>
            <person name="Gribskov M."/>
            <person name="Grimwood J."/>
            <person name="Groover A."/>
            <person name="Gunter L."/>
            <person name="Hamberger B."/>
            <person name="Heinze B."/>
            <person name="Helariutta Y."/>
            <person name="Henrissat B."/>
            <person name="Holligan D."/>
            <person name="Holt R."/>
            <person name="Huang W."/>
            <person name="Islam-Faridi N."/>
            <person name="Jones S."/>
            <person name="Jones-Rhoades M."/>
            <person name="Jorgensen R."/>
            <person name="Joshi C."/>
            <person name="Kangasjarvi J."/>
            <person name="Karlsson J."/>
            <person name="Kelleher C."/>
            <person name="Kirkpatrick R."/>
            <person name="Kirst M."/>
            <person name="Kohler A."/>
            <person name="Kalluri U."/>
            <person name="Larimer F."/>
            <person name="Leebens-Mack J."/>
            <person name="Leple J.C."/>
            <person name="Locascio P."/>
            <person name="Lou Y."/>
            <person name="Lucas S."/>
            <person name="Martin F."/>
            <person name="Montanini B."/>
            <person name="Napoli C."/>
            <person name="Nelson D.R."/>
            <person name="Nelson C."/>
            <person name="Nieminen K."/>
            <person name="Nilsson O."/>
            <person name="Pereda V."/>
            <person name="Peter G."/>
            <person name="Philippe R."/>
            <person name="Pilate G."/>
            <person name="Poliakov A."/>
            <person name="Razumovskaya J."/>
            <person name="Richardson P."/>
            <person name="Rinaldi C."/>
            <person name="Ritland K."/>
            <person name="Rouze P."/>
            <person name="Ryaboy D."/>
            <person name="Schmutz J."/>
            <person name="Schrader J."/>
            <person name="Segerman B."/>
            <person name="Shin H."/>
            <person name="Siddiqui A."/>
            <person name="Sterky F."/>
            <person name="Terry A."/>
            <person name="Tsai C.J."/>
            <person name="Uberbacher E."/>
            <person name="Unneberg P."/>
            <person name="Vahala J."/>
            <person name="Wall K."/>
            <person name="Wessler S."/>
            <person name="Yang G."/>
            <person name="Yin T."/>
            <person name="Douglas C."/>
            <person name="Marra M."/>
            <person name="Sandberg G."/>
            <person name="Van de Peer Y."/>
            <person name="Rokhsar D."/>
        </authorList>
    </citation>
    <scope>NUCLEOTIDE SEQUENCE [LARGE SCALE GENOMIC DNA]</scope>
    <source>
        <strain evidence="4">cv. Nisqually</strain>
    </source>
</reference>
<feature type="region of interest" description="Disordered" evidence="1">
    <location>
        <begin position="97"/>
        <end position="117"/>
    </location>
</feature>
<dbReference type="AlphaFoldDB" id="A0A2K1WPX9"/>
<accession>A0A2K1WPX9</accession>
<keyword evidence="4" id="KW-1185">Reference proteome</keyword>
<evidence type="ECO:0000313" key="4">
    <source>
        <dbReference type="Proteomes" id="UP000006729"/>
    </source>
</evidence>
<protein>
    <submittedName>
        <fullName evidence="3">Uncharacterized protein</fullName>
    </submittedName>
</protein>
<keyword evidence="2" id="KW-0732">Signal</keyword>
<evidence type="ECO:0000256" key="2">
    <source>
        <dbReference type="SAM" id="SignalP"/>
    </source>
</evidence>
<evidence type="ECO:0000256" key="1">
    <source>
        <dbReference type="SAM" id="MobiDB-lite"/>
    </source>
</evidence>